<keyword evidence="2" id="KW-1185">Reference proteome</keyword>
<reference evidence="2" key="1">
    <citation type="journal article" date="2019" name="Int. J. Syst. Evol. Microbiol.">
        <title>The Global Catalogue of Microorganisms (GCM) 10K type strain sequencing project: providing services to taxonomists for standard genome sequencing and annotation.</title>
        <authorList>
            <consortium name="The Broad Institute Genomics Platform"/>
            <consortium name="The Broad Institute Genome Sequencing Center for Infectious Disease"/>
            <person name="Wu L."/>
            <person name="Ma J."/>
        </authorList>
    </citation>
    <scope>NUCLEOTIDE SEQUENCE [LARGE SCALE GENOMIC DNA]</scope>
    <source>
        <strain evidence="2">KCTC 33849</strain>
    </source>
</reference>
<gene>
    <name evidence="1" type="ORF">ACFSVM_09870</name>
</gene>
<sequence length="24" mass="2456">MGQALAAAYLAAGHPVTVWNPSTE</sequence>
<dbReference type="Proteomes" id="UP001597540">
    <property type="component" value="Unassembled WGS sequence"/>
</dbReference>
<organism evidence="1 2">
    <name type="scientific">Paenibacillus shunpengii</name>
    <dbReference type="NCBI Taxonomy" id="2054424"/>
    <lineage>
        <taxon>Bacteria</taxon>
        <taxon>Bacillati</taxon>
        <taxon>Bacillota</taxon>
        <taxon>Bacilli</taxon>
        <taxon>Bacillales</taxon>
        <taxon>Paenibacillaceae</taxon>
        <taxon>Paenibacillus</taxon>
    </lineage>
</organism>
<evidence type="ECO:0000313" key="2">
    <source>
        <dbReference type="Proteomes" id="UP001597540"/>
    </source>
</evidence>
<name>A0ABW5SQ85_9BACL</name>
<comment type="caution">
    <text evidence="1">The sequence shown here is derived from an EMBL/GenBank/DDBJ whole genome shotgun (WGS) entry which is preliminary data.</text>
</comment>
<accession>A0ABW5SQ85</accession>
<dbReference type="EMBL" id="JBHUMJ010000002">
    <property type="protein sequence ID" value="MFD2700775.1"/>
    <property type="molecule type" value="Genomic_DNA"/>
</dbReference>
<proteinExistence type="predicted"/>
<dbReference type="RefSeq" id="WP_256702933.1">
    <property type="nucleotide sequence ID" value="NZ_JBHUMJ010000002.1"/>
</dbReference>
<evidence type="ECO:0008006" key="3">
    <source>
        <dbReference type="Google" id="ProtNLM"/>
    </source>
</evidence>
<protein>
    <recommendedName>
        <fullName evidence="3">6-phosphogluconate dehydrogenase NADP-binding domain-containing protein</fullName>
    </recommendedName>
</protein>
<evidence type="ECO:0000313" key="1">
    <source>
        <dbReference type="EMBL" id="MFD2700775.1"/>
    </source>
</evidence>